<reference evidence="2 3" key="1">
    <citation type="submission" date="2022-03" db="EMBL/GenBank/DDBJ databases">
        <authorList>
            <person name="Macdonald S."/>
            <person name="Ahmed S."/>
            <person name="Newling K."/>
        </authorList>
    </citation>
    <scope>NUCLEOTIDE SEQUENCE [LARGE SCALE GENOMIC DNA]</scope>
</reference>
<comment type="caution">
    <text evidence="2">The sequence shown here is derived from an EMBL/GenBank/DDBJ whole genome shotgun (WGS) entry which is preliminary data.</text>
</comment>
<accession>A0ABC8LKX8</accession>
<keyword evidence="3" id="KW-1185">Reference proteome</keyword>
<protein>
    <submittedName>
        <fullName evidence="2">Uncharacterized protein</fullName>
    </submittedName>
</protein>
<organism evidence="2 3">
    <name type="scientific">Eruca vesicaria subsp. sativa</name>
    <name type="common">Garden rocket</name>
    <name type="synonym">Eruca sativa</name>
    <dbReference type="NCBI Taxonomy" id="29727"/>
    <lineage>
        <taxon>Eukaryota</taxon>
        <taxon>Viridiplantae</taxon>
        <taxon>Streptophyta</taxon>
        <taxon>Embryophyta</taxon>
        <taxon>Tracheophyta</taxon>
        <taxon>Spermatophyta</taxon>
        <taxon>Magnoliopsida</taxon>
        <taxon>eudicotyledons</taxon>
        <taxon>Gunneridae</taxon>
        <taxon>Pentapetalae</taxon>
        <taxon>rosids</taxon>
        <taxon>malvids</taxon>
        <taxon>Brassicales</taxon>
        <taxon>Brassicaceae</taxon>
        <taxon>Brassiceae</taxon>
        <taxon>Eruca</taxon>
    </lineage>
</organism>
<dbReference type="Proteomes" id="UP001642260">
    <property type="component" value="Unassembled WGS sequence"/>
</dbReference>
<evidence type="ECO:0000313" key="3">
    <source>
        <dbReference type="Proteomes" id="UP001642260"/>
    </source>
</evidence>
<dbReference type="EMBL" id="CAKOAT010598488">
    <property type="protein sequence ID" value="CAH8384071.1"/>
    <property type="molecule type" value="Genomic_DNA"/>
</dbReference>
<evidence type="ECO:0000256" key="1">
    <source>
        <dbReference type="SAM" id="MobiDB-lite"/>
    </source>
</evidence>
<gene>
    <name evidence="2" type="ORF">ERUC_LOCUS36554</name>
</gene>
<feature type="compositionally biased region" description="Acidic residues" evidence="1">
    <location>
        <begin position="64"/>
        <end position="77"/>
    </location>
</feature>
<name>A0ABC8LKX8_ERUVS</name>
<sequence length="100" mass="11536">MLVPEVYVKEDQSSLSQSDLLSDNSMQAGVLPVLEIQRLLLRKTWTKRQTKKVAKEPDVRKTEQEEEKETTEDAENVVEERSAQNRSLPSLFRFVCLAQD</sequence>
<evidence type="ECO:0000313" key="2">
    <source>
        <dbReference type="EMBL" id="CAH8384071.1"/>
    </source>
</evidence>
<dbReference type="AlphaFoldDB" id="A0ABC8LKX8"/>
<proteinExistence type="predicted"/>
<feature type="region of interest" description="Disordered" evidence="1">
    <location>
        <begin position="47"/>
        <end position="84"/>
    </location>
</feature>
<feature type="compositionally biased region" description="Basic and acidic residues" evidence="1">
    <location>
        <begin position="53"/>
        <end position="63"/>
    </location>
</feature>